<accession>A0A2T9ZFH3</accession>
<dbReference type="InterPro" id="IPR026848">
    <property type="entry name" value="Fancl"/>
</dbReference>
<organism evidence="2 3">
    <name type="scientific">Smittium megazygosporum</name>
    <dbReference type="NCBI Taxonomy" id="133381"/>
    <lineage>
        <taxon>Eukaryota</taxon>
        <taxon>Fungi</taxon>
        <taxon>Fungi incertae sedis</taxon>
        <taxon>Zoopagomycota</taxon>
        <taxon>Kickxellomycotina</taxon>
        <taxon>Harpellomycetes</taxon>
        <taxon>Harpellales</taxon>
        <taxon>Legeriomycetaceae</taxon>
        <taxon>Smittium</taxon>
    </lineage>
</organism>
<sequence length="455" mass="51672">MDQLEYFLKFPYVVSTGSSLKGFLLVNNVYIYIYIRPIGSKPSPDLEIISKNPELWIKSTIKSNHFEIEVAGQSLVSEILDSESIIERKLLSSKIYSNSRTISNADMKIEYLKSLISEIDVVGWDNVSVFEKDSFKVTLKYKDSSNRTFFLNSKILYKPDKQSIELSCDILEKTIIDLSLQKFDGWLVEYYQHMVSTISEYRDALDLIDKVNKICYILPLSSTARSILKAKLEFYNPVEQNLQYKVDDTRFAVSLGLGDLISVDFIINKSNPDACPPVINVNGPSEEVGKINSTIARRKSKWNNSGLFIDNLSSLFQKQVVSRSSLLLNQKNTKRPLLLESESKSQSRNLKPKPIDGMDSALSENNTYNIKEKVFIKTENTNQANEVSANISPFGTKKDAINRDQVTSLENKQDLIEIKVNCGICFGYELEEGVVPSELCKNFKYVAVRLITPKF</sequence>
<protein>
    <submittedName>
        <fullName evidence="2">Uncharacterized protein</fullName>
    </submittedName>
</protein>
<dbReference type="InterPro" id="IPR043003">
    <property type="entry name" value="FANCL_d3_sf"/>
</dbReference>
<dbReference type="Proteomes" id="UP000245609">
    <property type="component" value="Unassembled WGS sequence"/>
</dbReference>
<dbReference type="Gene3D" id="3.10.110.10">
    <property type="entry name" value="Ubiquitin Conjugating Enzyme"/>
    <property type="match status" value="1"/>
</dbReference>
<keyword evidence="3" id="KW-1185">Reference proteome</keyword>
<dbReference type="GO" id="GO:0006513">
    <property type="term" value="P:protein monoubiquitination"/>
    <property type="evidence" value="ECO:0007669"/>
    <property type="project" value="TreeGrafter"/>
</dbReference>
<gene>
    <name evidence="2" type="ORF">BB560_002179</name>
</gene>
<dbReference type="STRING" id="133381.A0A2T9ZFH3"/>
<dbReference type="GO" id="GO:0043240">
    <property type="term" value="C:Fanconi anaemia nuclear complex"/>
    <property type="evidence" value="ECO:0007669"/>
    <property type="project" value="InterPro"/>
</dbReference>
<dbReference type="InterPro" id="IPR016135">
    <property type="entry name" value="UBQ-conjugating_enzyme/RWD"/>
</dbReference>
<dbReference type="GO" id="GO:0036297">
    <property type="term" value="P:interstrand cross-link repair"/>
    <property type="evidence" value="ECO:0007669"/>
    <property type="project" value="InterPro"/>
</dbReference>
<dbReference type="GO" id="GO:0061630">
    <property type="term" value="F:ubiquitin protein ligase activity"/>
    <property type="evidence" value="ECO:0007669"/>
    <property type="project" value="TreeGrafter"/>
</dbReference>
<name>A0A2T9ZFH3_9FUNG</name>
<dbReference type="Gene3D" id="3.10.110.20">
    <property type="entry name" value="RWD domain-like"/>
    <property type="match status" value="1"/>
</dbReference>
<dbReference type="AlphaFoldDB" id="A0A2T9ZFH3"/>
<comment type="caution">
    <text evidence="2">The sequence shown here is derived from an EMBL/GenBank/DDBJ whole genome shotgun (WGS) entry which is preliminary data.</text>
</comment>
<evidence type="ECO:0000313" key="3">
    <source>
        <dbReference type="Proteomes" id="UP000245609"/>
    </source>
</evidence>
<evidence type="ECO:0000313" key="2">
    <source>
        <dbReference type="EMBL" id="PVV03352.1"/>
    </source>
</evidence>
<dbReference type="PANTHER" id="PTHR13206">
    <property type="entry name" value="UBIQUITIN LIGASE PROTEIN PHF9 FANCONI ANEMIA GROUP L PROTEIN"/>
    <property type="match status" value="1"/>
</dbReference>
<proteinExistence type="predicted"/>
<dbReference type="PANTHER" id="PTHR13206:SF0">
    <property type="entry name" value="E3 UBIQUITIN-PROTEIN LIGASE FANCL"/>
    <property type="match status" value="1"/>
</dbReference>
<feature type="region of interest" description="Disordered" evidence="1">
    <location>
        <begin position="338"/>
        <end position="362"/>
    </location>
</feature>
<reference evidence="2 3" key="1">
    <citation type="journal article" date="2018" name="MBio">
        <title>Comparative Genomics Reveals the Core Gene Toolbox for the Fungus-Insect Symbiosis.</title>
        <authorList>
            <person name="Wang Y."/>
            <person name="Stata M."/>
            <person name="Wang W."/>
            <person name="Stajich J.E."/>
            <person name="White M.M."/>
            <person name="Moncalvo J.M."/>
        </authorList>
    </citation>
    <scope>NUCLEOTIDE SEQUENCE [LARGE SCALE GENOMIC DNA]</scope>
    <source>
        <strain evidence="2 3">SC-DP-2</strain>
    </source>
</reference>
<dbReference type="EMBL" id="MBFS01000245">
    <property type="protein sequence ID" value="PVV03352.1"/>
    <property type="molecule type" value="Genomic_DNA"/>
</dbReference>
<evidence type="ECO:0000256" key="1">
    <source>
        <dbReference type="SAM" id="MobiDB-lite"/>
    </source>
</evidence>